<dbReference type="HOGENOM" id="CLU_1947082_0_0_5"/>
<proteinExistence type="predicted"/>
<organism evidence="1 2">
    <name type="scientific">Rhizobium gallicum bv. gallicum R602sp</name>
    <dbReference type="NCBI Taxonomy" id="1041138"/>
    <lineage>
        <taxon>Bacteria</taxon>
        <taxon>Pseudomonadati</taxon>
        <taxon>Pseudomonadota</taxon>
        <taxon>Alphaproteobacteria</taxon>
        <taxon>Hyphomicrobiales</taxon>
        <taxon>Rhizobiaceae</taxon>
        <taxon>Rhizobium/Agrobacterium group</taxon>
        <taxon>Rhizobium</taxon>
    </lineage>
</organism>
<name>A0A0B4X1E0_9HYPH</name>
<dbReference type="EMBL" id="CP006877">
    <property type="protein sequence ID" value="AJD40555.1"/>
    <property type="molecule type" value="Genomic_DNA"/>
</dbReference>
<gene>
    <name evidence="1" type="ORF">RGR602_CH01197</name>
</gene>
<evidence type="ECO:0000313" key="1">
    <source>
        <dbReference type="EMBL" id="AJD40555.1"/>
    </source>
</evidence>
<accession>A0A0B4X1E0</accession>
<evidence type="ECO:0000313" key="2">
    <source>
        <dbReference type="Proteomes" id="UP000031368"/>
    </source>
</evidence>
<keyword evidence="2" id="KW-1185">Reference proteome</keyword>
<reference evidence="1 2" key="1">
    <citation type="submission" date="2013-11" db="EMBL/GenBank/DDBJ databases">
        <title>Complete genome sequence of Rhizobium gallicum bv. gallicum R602.</title>
        <authorList>
            <person name="Bustos P."/>
            <person name="Santamaria R.I."/>
            <person name="Lozano L."/>
            <person name="Acosta J.L."/>
            <person name="Ormeno-Orrillo E."/>
            <person name="Rogel M.A."/>
            <person name="Romero D."/>
            <person name="Cevallos M.A."/>
            <person name="Martinez-Romero E."/>
            <person name="Gonzalez V."/>
        </authorList>
    </citation>
    <scope>NUCLEOTIDE SEQUENCE [LARGE SCALE GENOMIC DNA]</scope>
    <source>
        <strain evidence="1 2">R602</strain>
    </source>
</reference>
<dbReference type="AlphaFoldDB" id="A0A0B4X1E0"/>
<dbReference type="KEGG" id="rga:RGR602_CH01197"/>
<sequence length="129" mass="13219">MTAAGGKGIALRVDGVSDGCSPDRLGGLVLALTTLILDGGGEPKVRGFEGSAVSPFEFSGFIAAWAAVAPGAAFRAPGGSGATRFPSGRRGAVEWWAGCWRAFAFGLLSFGELRQETHDIGQMRCKSGA</sequence>
<protein>
    <submittedName>
        <fullName evidence="1">Uncharacterized protein</fullName>
    </submittedName>
</protein>
<dbReference type="Proteomes" id="UP000031368">
    <property type="component" value="Chromosome"/>
</dbReference>